<dbReference type="SUPFAM" id="SSF55874">
    <property type="entry name" value="ATPase domain of HSP90 chaperone/DNA topoisomerase II/histidine kinase"/>
    <property type="match status" value="1"/>
</dbReference>
<evidence type="ECO:0000256" key="2">
    <source>
        <dbReference type="SAM" id="MobiDB-lite"/>
    </source>
</evidence>
<feature type="compositionally biased region" description="Basic and acidic residues" evidence="2">
    <location>
        <begin position="505"/>
        <end position="516"/>
    </location>
</feature>
<dbReference type="PANTHER" id="PTHR10073:SF47">
    <property type="entry name" value="DNA MISMATCH REPAIR PROTEIN MLH3"/>
    <property type="match status" value="1"/>
</dbReference>
<dbReference type="GO" id="GO:0006298">
    <property type="term" value="P:mismatch repair"/>
    <property type="evidence" value="ECO:0007669"/>
    <property type="project" value="InterPro"/>
</dbReference>
<evidence type="ECO:0000313" key="5">
    <source>
        <dbReference type="Proteomes" id="UP001219568"/>
    </source>
</evidence>
<dbReference type="Gene3D" id="3.30.565.10">
    <property type="entry name" value="Histidine kinase-like ATPase, C-terminal domain"/>
    <property type="match status" value="1"/>
</dbReference>
<dbReference type="GO" id="GO:0005524">
    <property type="term" value="F:ATP binding"/>
    <property type="evidence" value="ECO:0007669"/>
    <property type="project" value="InterPro"/>
</dbReference>
<dbReference type="InterPro" id="IPR014790">
    <property type="entry name" value="MutL_C"/>
</dbReference>
<accession>A0AAD6N4S7</accession>
<dbReference type="InterPro" id="IPR037198">
    <property type="entry name" value="MutL_C_sf"/>
</dbReference>
<dbReference type="InterPro" id="IPR042120">
    <property type="entry name" value="MutL_C_dimsub"/>
</dbReference>
<dbReference type="GO" id="GO:0016887">
    <property type="term" value="F:ATP hydrolysis activity"/>
    <property type="evidence" value="ECO:0007669"/>
    <property type="project" value="InterPro"/>
</dbReference>
<keyword evidence="5" id="KW-1185">Reference proteome</keyword>
<reference evidence="4" key="1">
    <citation type="journal article" date="2023" name="IMA Fungus">
        <title>Comparative genomic study of the Penicillium genus elucidates a diverse pangenome and 15 lateral gene transfer events.</title>
        <authorList>
            <person name="Petersen C."/>
            <person name="Sorensen T."/>
            <person name="Nielsen M.R."/>
            <person name="Sondergaard T.E."/>
            <person name="Sorensen J.L."/>
            <person name="Fitzpatrick D.A."/>
            <person name="Frisvad J.C."/>
            <person name="Nielsen K.L."/>
        </authorList>
    </citation>
    <scope>NUCLEOTIDE SEQUENCE</scope>
    <source>
        <strain evidence="4">IBT 15450</strain>
    </source>
</reference>
<dbReference type="AlphaFoldDB" id="A0AAD6N4S7"/>
<gene>
    <name evidence="4" type="ORF">N7460_010443</name>
</gene>
<dbReference type="Gene3D" id="3.30.1540.20">
    <property type="entry name" value="MutL, C-terminal domain, dimerisation subdomain"/>
    <property type="match status" value="1"/>
</dbReference>
<dbReference type="SUPFAM" id="SSF118116">
    <property type="entry name" value="DNA mismatch repair protein MutL"/>
    <property type="match status" value="2"/>
</dbReference>
<dbReference type="InterPro" id="IPR036890">
    <property type="entry name" value="HATPase_C_sf"/>
</dbReference>
<comment type="caution">
    <text evidence="4">The sequence shown here is derived from an EMBL/GenBank/DDBJ whole genome shotgun (WGS) entry which is preliminary data.</text>
</comment>
<feature type="region of interest" description="Disordered" evidence="2">
    <location>
        <begin position="412"/>
        <end position="565"/>
    </location>
</feature>
<dbReference type="GO" id="GO:0032300">
    <property type="term" value="C:mismatch repair complex"/>
    <property type="evidence" value="ECO:0007669"/>
    <property type="project" value="InterPro"/>
</dbReference>
<protein>
    <recommendedName>
        <fullName evidence="3">MutL C-terminal dimerisation domain-containing protein</fullName>
    </recommendedName>
</protein>
<dbReference type="InterPro" id="IPR038973">
    <property type="entry name" value="MutL/Mlh/Pms-like"/>
</dbReference>
<evidence type="ECO:0000256" key="1">
    <source>
        <dbReference type="ARBA" id="ARBA00006082"/>
    </source>
</evidence>
<dbReference type="Pfam" id="PF13589">
    <property type="entry name" value="HATPase_c_3"/>
    <property type="match status" value="1"/>
</dbReference>
<evidence type="ECO:0000259" key="3">
    <source>
        <dbReference type="SMART" id="SM00853"/>
    </source>
</evidence>
<organism evidence="4 5">
    <name type="scientific">Penicillium canescens</name>
    <dbReference type="NCBI Taxonomy" id="5083"/>
    <lineage>
        <taxon>Eukaryota</taxon>
        <taxon>Fungi</taxon>
        <taxon>Dikarya</taxon>
        <taxon>Ascomycota</taxon>
        <taxon>Pezizomycotina</taxon>
        <taxon>Eurotiomycetes</taxon>
        <taxon>Eurotiomycetidae</taxon>
        <taxon>Eurotiales</taxon>
        <taxon>Aspergillaceae</taxon>
        <taxon>Penicillium</taxon>
    </lineage>
</organism>
<proteinExistence type="inferred from homology"/>
<name>A0AAD6N4S7_PENCN</name>
<dbReference type="SMART" id="SM00853">
    <property type="entry name" value="MutL_C"/>
    <property type="match status" value="1"/>
</dbReference>
<dbReference type="EMBL" id="JAQJZL010000014">
    <property type="protein sequence ID" value="KAJ6030177.1"/>
    <property type="molecule type" value="Genomic_DNA"/>
</dbReference>
<reference evidence="4" key="2">
    <citation type="submission" date="2023-01" db="EMBL/GenBank/DDBJ databases">
        <authorList>
            <person name="Petersen C."/>
        </authorList>
    </citation>
    <scope>NUCLEOTIDE SEQUENCE</scope>
    <source>
        <strain evidence="4">IBT 15450</strain>
    </source>
</reference>
<feature type="compositionally biased region" description="Polar residues" evidence="2">
    <location>
        <begin position="471"/>
        <end position="485"/>
    </location>
</feature>
<feature type="compositionally biased region" description="Polar residues" evidence="2">
    <location>
        <begin position="445"/>
        <end position="458"/>
    </location>
</feature>
<sequence length="978" mass="108256">MPSYQTTASMPPSQPIQALPPDVIAKIKSSTSISHLNGVIVELVKNSLDANARTIFVTVDFKRGGCLVEDDGDGIPPAEFKATGGLGKAHHTSKFNLSGSFGHRGLFLASLASLSLLTLTSHHIQYESTNSIILHHSTPVARLIPAPPHQVLRFGNHGTSVTVNDLFGNMPVRVKSRALALQKSDELEREWDNLRYSLVSLMLSNPQLSKFVLSDAEKSKRVSIRLGALSVSDLHVSRGDNDFNLKRIGSILTQSGLISSRHVEHWHELSASVPDLAVRGAISLLPSPTRKVQFISVGKEPLLSRSSSNVLYDEVNRLFSLSDFGNAGAISDAMSAASPAVSVSRQDAPSNSSTRSWAKPINKWPMFYIRVDTSIALQRDNDGRETFPESDKSIQRIVDVLGAMVYEFLRQHNMRPRKTKRPTLSSDRTRSLRPTESKGSEMTHDSISQGQSVSTTEEALSGRVKLPSFPRPQSINSGQSFTNWSRVKAAKDQQIHSATPRTRHSHVDLEPSEEGRSLPTLTGSKSDRDRGCIDFTESSGLPKPKSTEQDMARMQDNSECPPSDKMITWIDPHTKLAYLINPHTGQTTNPRQSIPLQHSCSTGSLGASSKLPTQSFWVESMLGAWENPAFNRTEMPIPNLGLDSTGPQNKTTPHDYFKGIESLETAQVAKYRGKLRRRGLQTAKVIAQVDKKFILANLHTAGEKLGGDQRSNNFLLLIDQHAADERCRVEQLFGDMFVSPDTTGTLDQGAQVRTVQIASLAFEVSSTEGDLFQKYKGVFSAWGILYTTELKTKSTAAVTVHTLPALIAERCRLEPHVLVDLMRREIWSSEENDKKPFRSKSTFTTEELEQDSDLSDCEDTVLKPEKRPFTSHSWVQQMNGCPDGIVELLNSRACRTAIMFNDHLSIEECQALVARLARCAFPFQCAHGRPSMVPILDLRSLPNTTAPLPLHLDTREMSFNDDKTDLDFVEAFRSQYVT</sequence>
<evidence type="ECO:0000313" key="4">
    <source>
        <dbReference type="EMBL" id="KAJ6030177.1"/>
    </source>
</evidence>
<feature type="compositionally biased region" description="Basic and acidic residues" evidence="2">
    <location>
        <begin position="427"/>
        <end position="444"/>
    </location>
</feature>
<dbReference type="PANTHER" id="PTHR10073">
    <property type="entry name" value="DNA MISMATCH REPAIR PROTEIN MLH, PMS, MUTL"/>
    <property type="match status" value="1"/>
</dbReference>
<comment type="similarity">
    <text evidence="1">Belongs to the DNA mismatch repair MutL/HexB family.</text>
</comment>
<dbReference type="Proteomes" id="UP001219568">
    <property type="component" value="Unassembled WGS sequence"/>
</dbReference>
<feature type="compositionally biased region" description="Basic residues" evidence="2">
    <location>
        <begin position="412"/>
        <end position="421"/>
    </location>
</feature>
<dbReference type="GO" id="GO:0140664">
    <property type="term" value="F:ATP-dependent DNA damage sensor activity"/>
    <property type="evidence" value="ECO:0007669"/>
    <property type="project" value="InterPro"/>
</dbReference>
<feature type="domain" description="MutL C-terminal dimerisation" evidence="3">
    <location>
        <begin position="685"/>
        <end position="904"/>
    </location>
</feature>